<evidence type="ECO:0000256" key="5">
    <source>
        <dbReference type="ARBA" id="ARBA00022917"/>
    </source>
</evidence>
<keyword evidence="5" id="KW-0648">Protein biosynthesis</keyword>
<organism evidence="7">
    <name type="scientific">marine sediment metagenome</name>
    <dbReference type="NCBI Taxonomy" id="412755"/>
    <lineage>
        <taxon>unclassified sequences</taxon>
        <taxon>metagenomes</taxon>
        <taxon>ecological metagenomes</taxon>
    </lineage>
</organism>
<dbReference type="NCBIfam" id="NF001670">
    <property type="entry name" value="PRK00435.1"/>
    <property type="match status" value="1"/>
</dbReference>
<dbReference type="PANTHER" id="PTHR39647:SF1">
    <property type="entry name" value="ELONGATION FACTOR 1-BETA"/>
    <property type="match status" value="1"/>
</dbReference>
<dbReference type="InterPro" id="IPR036219">
    <property type="entry name" value="eEF-1beta-like_sf"/>
</dbReference>
<evidence type="ECO:0000256" key="3">
    <source>
        <dbReference type="ARBA" id="ARBA00017600"/>
    </source>
</evidence>
<accession>X1QH80</accession>
<evidence type="ECO:0000259" key="6">
    <source>
        <dbReference type="SMART" id="SM00888"/>
    </source>
</evidence>
<protein>
    <recommendedName>
        <fullName evidence="3">Elongation factor 1-beta</fullName>
    </recommendedName>
</protein>
<feature type="non-terminal residue" evidence="7">
    <location>
        <position position="1"/>
    </location>
</feature>
<evidence type="ECO:0000256" key="4">
    <source>
        <dbReference type="ARBA" id="ARBA00022768"/>
    </source>
</evidence>
<reference evidence="7" key="1">
    <citation type="journal article" date="2014" name="Front. Microbiol.">
        <title>High frequency of phylogenetically diverse reductive dehalogenase-homologous genes in deep subseafloor sedimentary metagenomes.</title>
        <authorList>
            <person name="Kawai M."/>
            <person name="Futagami T."/>
            <person name="Toyoda A."/>
            <person name="Takaki Y."/>
            <person name="Nishi S."/>
            <person name="Hori S."/>
            <person name="Arai W."/>
            <person name="Tsubouchi T."/>
            <person name="Morono Y."/>
            <person name="Uchiyama I."/>
            <person name="Ito T."/>
            <person name="Fujiyama A."/>
            <person name="Inagaki F."/>
            <person name="Takami H."/>
        </authorList>
    </citation>
    <scope>NUCLEOTIDE SEQUENCE</scope>
    <source>
        <strain evidence="7">Expedition CK06-06</strain>
    </source>
</reference>
<dbReference type="SUPFAM" id="SSF54984">
    <property type="entry name" value="eEF-1beta-like"/>
    <property type="match status" value="1"/>
</dbReference>
<keyword evidence="4" id="KW-0251">Elongation factor</keyword>
<dbReference type="EMBL" id="BARW01002128">
    <property type="protein sequence ID" value="GAI67847.1"/>
    <property type="molecule type" value="Genomic_DNA"/>
</dbReference>
<comment type="function">
    <text evidence="1">Promotes the exchange of GDP for GTP in EF-1-alpha/GDP, thus allowing the regeneration of EF-1-alpha/GTP that could then be used to form the ternary complex EF-1-alpha/GTP/AAtRNA.</text>
</comment>
<evidence type="ECO:0000256" key="2">
    <source>
        <dbReference type="ARBA" id="ARBA00007411"/>
    </source>
</evidence>
<dbReference type="SMART" id="SM00888">
    <property type="entry name" value="EF1_GNE"/>
    <property type="match status" value="1"/>
</dbReference>
<name>X1QH80_9ZZZZ</name>
<proteinExistence type="inferred from homology"/>
<comment type="caution">
    <text evidence="7">The sequence shown here is derived from an EMBL/GenBank/DDBJ whole genome shotgun (WGS) entry which is preliminary data.</text>
</comment>
<comment type="similarity">
    <text evidence="2">Belongs to the EF-1-beta/EF-1-delta family.</text>
</comment>
<dbReference type="InterPro" id="IPR014038">
    <property type="entry name" value="EF1B_bsu/dsu_GNE"/>
</dbReference>
<evidence type="ECO:0000313" key="7">
    <source>
        <dbReference type="EMBL" id="GAI67847.1"/>
    </source>
</evidence>
<feature type="domain" description="Translation elongation factor EF1B beta/delta subunit guanine nucleotide exchange" evidence="6">
    <location>
        <begin position="6"/>
        <end position="91"/>
    </location>
</feature>
<evidence type="ECO:0000256" key="1">
    <source>
        <dbReference type="ARBA" id="ARBA00003815"/>
    </source>
</evidence>
<dbReference type="InterPro" id="IPR004542">
    <property type="entry name" value="Transl_elong_EF1B_B_arc"/>
</dbReference>
<gene>
    <name evidence="7" type="ORF">S12H4_06165</name>
</gene>
<dbReference type="GO" id="GO:0003746">
    <property type="term" value="F:translation elongation factor activity"/>
    <property type="evidence" value="ECO:0007669"/>
    <property type="project" value="UniProtKB-KW"/>
</dbReference>
<dbReference type="InterPro" id="IPR014717">
    <property type="entry name" value="Transl_elong_EF1B/ribsomal_bS6"/>
</dbReference>
<sequence length="91" mass="10179">LFKVGEFVALIDVIPEDIDVDFEELVSRLRSVLTDNAVIENYDIKPVAFGLKKARVHVRYPEEWGGTDKVEELFGQVKGIQGIEGIAFSKA</sequence>
<dbReference type="Pfam" id="PF00736">
    <property type="entry name" value="EF1_GNE"/>
    <property type="match status" value="1"/>
</dbReference>
<dbReference type="Gene3D" id="3.30.70.60">
    <property type="match status" value="1"/>
</dbReference>
<dbReference type="AlphaFoldDB" id="X1QH80"/>
<dbReference type="PANTHER" id="PTHR39647">
    <property type="entry name" value="ELONGATION FACTOR 1-BETA"/>
    <property type="match status" value="1"/>
</dbReference>
<dbReference type="CDD" id="cd00292">
    <property type="entry name" value="EF1B"/>
    <property type="match status" value="1"/>
</dbReference>